<sequence>MKKIIVVLVAFYLTKSFSQEAVIKFETNGKQELNRLDNPFQNFIGEWTLQDDKWIQNWGSTTDTLTIPKHHTISSQVNTKNSLFSIIDGPKPNGHIFWSYNPVTKEVNHLSSFGELRVGVGAGSISERGDVRLKISFEGEHKNTYRVYSYKWITEDKYHMKSVQFGLDDSPTGLFYEGTFVRLAKQEKTTLRNQIEEVLAILDNKALTVDQQLKVYDDSIVHMAPGSKVNLGKEALRIHLKEQRKYGSAEMRHKIIEIETFENLVLMRGQVIGTYYPKNENPPITFRTKNLFVFSSKEGGLKIKKVIYNSSPNE</sequence>
<dbReference type="RefSeq" id="WP_311351272.1">
    <property type="nucleotide sequence ID" value="NZ_JAVRHR010000002.1"/>
</dbReference>
<name>A0ABU3AC88_9FLAO</name>
<protein>
    <recommendedName>
        <fullName evidence="4">DUF4440 domain-containing protein</fullName>
    </recommendedName>
</protein>
<feature type="signal peptide" evidence="1">
    <location>
        <begin position="1"/>
        <end position="21"/>
    </location>
</feature>
<evidence type="ECO:0008006" key="4">
    <source>
        <dbReference type="Google" id="ProtNLM"/>
    </source>
</evidence>
<dbReference type="Gene3D" id="3.10.450.50">
    <property type="match status" value="1"/>
</dbReference>
<evidence type="ECO:0000313" key="2">
    <source>
        <dbReference type="EMBL" id="MDT0607503.1"/>
    </source>
</evidence>
<organism evidence="2 3">
    <name type="scientific">Croceitalea rosinachiae</name>
    <dbReference type="NCBI Taxonomy" id="3075596"/>
    <lineage>
        <taxon>Bacteria</taxon>
        <taxon>Pseudomonadati</taxon>
        <taxon>Bacteroidota</taxon>
        <taxon>Flavobacteriia</taxon>
        <taxon>Flavobacteriales</taxon>
        <taxon>Flavobacteriaceae</taxon>
        <taxon>Croceitalea</taxon>
    </lineage>
</organism>
<gene>
    <name evidence="2" type="ORF">RM706_10700</name>
</gene>
<dbReference type="SUPFAM" id="SSF54427">
    <property type="entry name" value="NTF2-like"/>
    <property type="match status" value="1"/>
</dbReference>
<dbReference type="EMBL" id="JAVRHR010000002">
    <property type="protein sequence ID" value="MDT0607503.1"/>
    <property type="molecule type" value="Genomic_DNA"/>
</dbReference>
<keyword evidence="3" id="KW-1185">Reference proteome</keyword>
<dbReference type="Proteomes" id="UP001255246">
    <property type="component" value="Unassembled WGS sequence"/>
</dbReference>
<evidence type="ECO:0000313" key="3">
    <source>
        <dbReference type="Proteomes" id="UP001255246"/>
    </source>
</evidence>
<feature type="chain" id="PRO_5045646577" description="DUF4440 domain-containing protein" evidence="1">
    <location>
        <begin position="22"/>
        <end position="314"/>
    </location>
</feature>
<evidence type="ECO:0000256" key="1">
    <source>
        <dbReference type="SAM" id="SignalP"/>
    </source>
</evidence>
<comment type="caution">
    <text evidence="2">The sequence shown here is derived from an EMBL/GenBank/DDBJ whole genome shotgun (WGS) entry which is preliminary data.</text>
</comment>
<accession>A0ABU3AC88</accession>
<proteinExistence type="predicted"/>
<reference evidence="2 3" key="1">
    <citation type="submission" date="2023-09" db="EMBL/GenBank/DDBJ databases">
        <authorList>
            <person name="Rey-Velasco X."/>
        </authorList>
    </citation>
    <scope>NUCLEOTIDE SEQUENCE [LARGE SCALE GENOMIC DNA]</scope>
    <source>
        <strain evidence="2 3">F388</strain>
    </source>
</reference>
<keyword evidence="1" id="KW-0732">Signal</keyword>
<dbReference type="InterPro" id="IPR032710">
    <property type="entry name" value="NTF2-like_dom_sf"/>
</dbReference>